<dbReference type="EMBL" id="CP044222">
    <property type="protein sequence ID" value="QEW06553.1"/>
    <property type="molecule type" value="Genomic_DNA"/>
</dbReference>
<evidence type="ECO:0000256" key="8">
    <source>
        <dbReference type="SAM" id="Phobius"/>
    </source>
</evidence>
<feature type="transmembrane region" description="Helical" evidence="8">
    <location>
        <begin position="20"/>
        <end position="39"/>
    </location>
</feature>
<dbReference type="GO" id="GO:0005886">
    <property type="term" value="C:plasma membrane"/>
    <property type="evidence" value="ECO:0007669"/>
    <property type="project" value="UniProtKB-SubCell"/>
</dbReference>
<keyword evidence="7" id="KW-0653">Protein transport</keyword>
<evidence type="ECO:0000313" key="9">
    <source>
        <dbReference type="EMBL" id="QEW06553.1"/>
    </source>
</evidence>
<protein>
    <submittedName>
        <fullName evidence="9">Biopolymer transporter ExbD</fullName>
    </submittedName>
</protein>
<gene>
    <name evidence="9" type="ORF">F5I99_08525</name>
</gene>
<keyword evidence="5 8" id="KW-1133">Transmembrane helix</keyword>
<organism evidence="9 10">
    <name type="scientific">Nitrincola iocasae</name>
    <dbReference type="NCBI Taxonomy" id="2614693"/>
    <lineage>
        <taxon>Bacteria</taxon>
        <taxon>Pseudomonadati</taxon>
        <taxon>Pseudomonadota</taxon>
        <taxon>Gammaproteobacteria</taxon>
        <taxon>Oceanospirillales</taxon>
        <taxon>Oceanospirillaceae</taxon>
        <taxon>Nitrincola</taxon>
    </lineage>
</organism>
<evidence type="ECO:0000256" key="1">
    <source>
        <dbReference type="ARBA" id="ARBA00004162"/>
    </source>
</evidence>
<dbReference type="Pfam" id="PF02472">
    <property type="entry name" value="ExbD"/>
    <property type="match status" value="1"/>
</dbReference>
<name>A0A5J6LDL6_9GAMM</name>
<dbReference type="KEGG" id="nik:F5I99_08525"/>
<keyword evidence="4 7" id="KW-0812">Transmembrane</keyword>
<keyword evidence="3" id="KW-1003">Cell membrane</keyword>
<dbReference type="Proteomes" id="UP000325606">
    <property type="component" value="Chromosome"/>
</dbReference>
<dbReference type="AlphaFoldDB" id="A0A5J6LDL6"/>
<comment type="subcellular location">
    <subcellularLocation>
        <location evidence="1">Cell membrane</location>
        <topology evidence="1">Single-pass membrane protein</topology>
    </subcellularLocation>
    <subcellularLocation>
        <location evidence="7">Cell membrane</location>
        <topology evidence="7">Single-pass type II membrane protein</topology>
    </subcellularLocation>
</comment>
<dbReference type="InterPro" id="IPR003400">
    <property type="entry name" value="ExbD"/>
</dbReference>
<dbReference type="Gene3D" id="3.30.420.270">
    <property type="match status" value="1"/>
</dbReference>
<evidence type="ECO:0000256" key="3">
    <source>
        <dbReference type="ARBA" id="ARBA00022475"/>
    </source>
</evidence>
<keyword evidence="7" id="KW-0813">Transport</keyword>
<evidence type="ECO:0000256" key="6">
    <source>
        <dbReference type="ARBA" id="ARBA00023136"/>
    </source>
</evidence>
<evidence type="ECO:0000256" key="4">
    <source>
        <dbReference type="ARBA" id="ARBA00022692"/>
    </source>
</evidence>
<proteinExistence type="inferred from homology"/>
<evidence type="ECO:0000256" key="2">
    <source>
        <dbReference type="ARBA" id="ARBA00005811"/>
    </source>
</evidence>
<evidence type="ECO:0000256" key="7">
    <source>
        <dbReference type="RuleBase" id="RU003879"/>
    </source>
</evidence>
<keyword evidence="6 8" id="KW-0472">Membrane</keyword>
<keyword evidence="10" id="KW-1185">Reference proteome</keyword>
<reference evidence="9 10" key="1">
    <citation type="submission" date="2019-09" db="EMBL/GenBank/DDBJ databases">
        <title>Nitrincola iocasae sp. nov., a bacterium isolated from the sediment collected at a cold seep field in South China Sea.</title>
        <authorList>
            <person name="Zhang H."/>
            <person name="Wang H."/>
            <person name="Li C."/>
        </authorList>
    </citation>
    <scope>NUCLEOTIDE SEQUENCE [LARGE SCALE GENOMIC DNA]</scope>
    <source>
        <strain evidence="9 10">KXZD1103</strain>
    </source>
</reference>
<dbReference type="RefSeq" id="WP_151055014.1">
    <property type="nucleotide sequence ID" value="NZ_CP044222.1"/>
</dbReference>
<sequence length="138" mass="14964">MKLFPAKPSSSGNEDNVIPLINIVFLMLIFFMLAGQITATDALQVMPPSSEVQAPTVTLEYELLMDADGALALNNQLITPEALREELSSLAEESAQVQLALKIDAQATASRLKPLLQLLTETGMKQITLYTRQTSTAS</sequence>
<comment type="similarity">
    <text evidence="2 7">Belongs to the ExbD/TolR family.</text>
</comment>
<dbReference type="GO" id="GO:0015031">
    <property type="term" value="P:protein transport"/>
    <property type="evidence" value="ECO:0007669"/>
    <property type="project" value="UniProtKB-KW"/>
</dbReference>
<evidence type="ECO:0000313" key="10">
    <source>
        <dbReference type="Proteomes" id="UP000325606"/>
    </source>
</evidence>
<evidence type="ECO:0000256" key="5">
    <source>
        <dbReference type="ARBA" id="ARBA00022989"/>
    </source>
</evidence>
<accession>A0A5J6LDL6</accession>
<dbReference type="GO" id="GO:0022857">
    <property type="term" value="F:transmembrane transporter activity"/>
    <property type="evidence" value="ECO:0007669"/>
    <property type="project" value="InterPro"/>
</dbReference>
<dbReference type="PANTHER" id="PTHR30558">
    <property type="entry name" value="EXBD MEMBRANE COMPONENT OF PMF-DRIVEN MACROMOLECULE IMPORT SYSTEM"/>
    <property type="match status" value="1"/>
</dbReference>
<dbReference type="PANTHER" id="PTHR30558:SF3">
    <property type="entry name" value="BIOPOLYMER TRANSPORT PROTEIN EXBD-RELATED"/>
    <property type="match status" value="1"/>
</dbReference>